<dbReference type="InterPro" id="IPR043128">
    <property type="entry name" value="Rev_trsase/Diguanyl_cyclase"/>
</dbReference>
<feature type="non-terminal residue" evidence="4">
    <location>
        <position position="696"/>
    </location>
</feature>
<dbReference type="Gene3D" id="3.10.20.370">
    <property type="match status" value="1"/>
</dbReference>
<sequence length="696" mass="78927">HFKWNQEAQIAFDTLKQRLTTAPLLALPDFSKNFVIECDASGTGIGAILMQDKRPIAYFSKALGVRNLSKSAYEKELMAVVLAIQHWRPYLLGRKFIVSTDQRSLKQLMQQKIVTAEQQNWAAKLMGYDFDIIYKQGKLNKGADALSRVYEGSELNTMKSLVTWAQEEQVKSEKFAVEVTVLRSPPFSLFFTVLQIVFSIRYLRVIALIHIRTTSTVSTSVVATPKLPSKITGKTVEMKQSEMHLNKLKDWKLTNDVREVVERTCFKFLLPLHDQLSAIKGDLQIPLSFLKHLILKYDGEADCFRIGAQGFGLDFGFEDILHITGLPIDGNPVTGEIIEDPAQLLVKHLGMEMVIARSMFDFKSKPAYKGAVNLNTFLEHFDTPAATVYSSEVRAKAFIFYCLSTTIFPSRSRSGRPHYLPLLDFNEINNYAWGAAVLGHIKHDIANRTHQSFSFFVLALVVFALERFKFLHVEILHGVELANETPLLTKWVKVVFDHLRPSKKILMENVFNGKFDELNEDDINWSPYGFHAPYEQQLRRLKYAVVPCINFYDIAMVRPDICYRQLGLQQGDVTRQFDIPLKQLTNPNGNPINLATYNAVHRKTKNKCCYLEMNQRWANRFSYLVIELHDHNEENEGANTNITAENDGSGRCEGMDNDSEDASQQPQGRDTDSAGNNVNDGKGMDNDSEDAIAGNG</sequence>
<reference evidence="4 5" key="2">
    <citation type="journal article" date="2017" name="Front. Plant Sci.">
        <title>Gene Classification and Mining of Molecular Markers Useful in Red Clover (Trifolium pratense) Breeding.</title>
        <authorList>
            <person name="Istvanek J."/>
            <person name="Dluhosova J."/>
            <person name="Dluhos P."/>
            <person name="Patkova L."/>
            <person name="Nedelnik J."/>
            <person name="Repkova J."/>
        </authorList>
    </citation>
    <scope>NUCLEOTIDE SEQUENCE [LARGE SCALE GENOMIC DNA]</scope>
    <source>
        <strain evidence="5">cv. Tatra</strain>
        <tissue evidence="4">Young leaves</tissue>
    </source>
</reference>
<proteinExistence type="predicted"/>
<evidence type="ECO:0000313" key="4">
    <source>
        <dbReference type="EMBL" id="PNY13622.1"/>
    </source>
</evidence>
<feature type="domain" description="Aminotransferase-like plant mobile" evidence="2">
    <location>
        <begin position="317"/>
        <end position="570"/>
    </location>
</feature>
<dbReference type="CDD" id="cd09274">
    <property type="entry name" value="RNase_HI_RT_Ty3"/>
    <property type="match status" value="1"/>
</dbReference>
<dbReference type="Proteomes" id="UP000236291">
    <property type="component" value="Unassembled WGS sequence"/>
</dbReference>
<dbReference type="PANTHER" id="PTHR34072:SF55">
    <property type="entry name" value="DNA_RNA POLYMERASES SUPERFAMILY PROTEIN"/>
    <property type="match status" value="1"/>
</dbReference>
<feature type="domain" description="Reverse transcriptase/retrotransposon-derived protein RNase H-like" evidence="3">
    <location>
        <begin position="4"/>
        <end position="98"/>
    </location>
</feature>
<evidence type="ECO:0000313" key="5">
    <source>
        <dbReference type="Proteomes" id="UP000236291"/>
    </source>
</evidence>
<dbReference type="Pfam" id="PF17919">
    <property type="entry name" value="RT_RNaseH_2"/>
    <property type="match status" value="1"/>
</dbReference>
<dbReference type="PANTHER" id="PTHR34072">
    <property type="entry name" value="ENZYMATIC POLYPROTEIN-RELATED"/>
    <property type="match status" value="1"/>
</dbReference>
<dbReference type="InterPro" id="IPR043502">
    <property type="entry name" value="DNA/RNA_pol_sf"/>
</dbReference>
<name>A0A2K3PEB3_TRIPR</name>
<accession>A0A2K3PEB3</accession>
<dbReference type="SUPFAM" id="SSF56672">
    <property type="entry name" value="DNA/RNA polymerases"/>
    <property type="match status" value="1"/>
</dbReference>
<dbReference type="InterPro" id="IPR019557">
    <property type="entry name" value="AminoTfrase-like_pln_mobile"/>
</dbReference>
<feature type="non-terminal residue" evidence="4">
    <location>
        <position position="1"/>
    </location>
</feature>
<gene>
    <name evidence="4" type="ORF">L195_g010280</name>
</gene>
<dbReference type="ExpressionAtlas" id="A0A2K3PEB3">
    <property type="expression patterns" value="baseline"/>
</dbReference>
<feature type="compositionally biased region" description="Polar residues" evidence="1">
    <location>
        <begin position="662"/>
        <end position="679"/>
    </location>
</feature>
<dbReference type="Gene3D" id="3.30.70.270">
    <property type="match status" value="1"/>
</dbReference>
<evidence type="ECO:0000259" key="2">
    <source>
        <dbReference type="Pfam" id="PF10536"/>
    </source>
</evidence>
<dbReference type="Pfam" id="PF10536">
    <property type="entry name" value="PMD"/>
    <property type="match status" value="1"/>
</dbReference>
<comment type="caution">
    <text evidence="4">The sequence shown here is derived from an EMBL/GenBank/DDBJ whole genome shotgun (WGS) entry which is preliminary data.</text>
</comment>
<feature type="region of interest" description="Disordered" evidence="1">
    <location>
        <begin position="636"/>
        <end position="696"/>
    </location>
</feature>
<feature type="compositionally biased region" description="Polar residues" evidence="1">
    <location>
        <begin position="637"/>
        <end position="646"/>
    </location>
</feature>
<organism evidence="4 5">
    <name type="scientific">Trifolium pratense</name>
    <name type="common">Red clover</name>
    <dbReference type="NCBI Taxonomy" id="57577"/>
    <lineage>
        <taxon>Eukaryota</taxon>
        <taxon>Viridiplantae</taxon>
        <taxon>Streptophyta</taxon>
        <taxon>Embryophyta</taxon>
        <taxon>Tracheophyta</taxon>
        <taxon>Spermatophyta</taxon>
        <taxon>Magnoliopsida</taxon>
        <taxon>eudicotyledons</taxon>
        <taxon>Gunneridae</taxon>
        <taxon>Pentapetalae</taxon>
        <taxon>rosids</taxon>
        <taxon>fabids</taxon>
        <taxon>Fabales</taxon>
        <taxon>Fabaceae</taxon>
        <taxon>Papilionoideae</taxon>
        <taxon>50 kb inversion clade</taxon>
        <taxon>NPAAA clade</taxon>
        <taxon>Hologalegina</taxon>
        <taxon>IRL clade</taxon>
        <taxon>Trifolieae</taxon>
        <taxon>Trifolium</taxon>
    </lineage>
</organism>
<dbReference type="AlphaFoldDB" id="A0A2K3PEB3"/>
<dbReference type="STRING" id="57577.A0A2K3PEB3"/>
<evidence type="ECO:0000256" key="1">
    <source>
        <dbReference type="SAM" id="MobiDB-lite"/>
    </source>
</evidence>
<protein>
    <submittedName>
        <fullName evidence="4">Retrotransposon-related protein</fullName>
    </submittedName>
</protein>
<reference evidence="4 5" key="1">
    <citation type="journal article" date="2014" name="Am. J. Bot.">
        <title>Genome assembly and annotation for red clover (Trifolium pratense; Fabaceae).</title>
        <authorList>
            <person name="Istvanek J."/>
            <person name="Jaros M."/>
            <person name="Krenek A."/>
            <person name="Repkova J."/>
        </authorList>
    </citation>
    <scope>NUCLEOTIDE SEQUENCE [LARGE SCALE GENOMIC DNA]</scope>
    <source>
        <strain evidence="5">cv. Tatra</strain>
        <tissue evidence="4">Young leaves</tissue>
    </source>
</reference>
<dbReference type="InterPro" id="IPR041577">
    <property type="entry name" value="RT_RNaseH_2"/>
</dbReference>
<evidence type="ECO:0000259" key="3">
    <source>
        <dbReference type="Pfam" id="PF17919"/>
    </source>
</evidence>
<dbReference type="EMBL" id="ASHM01006214">
    <property type="protein sequence ID" value="PNY13622.1"/>
    <property type="molecule type" value="Genomic_DNA"/>
</dbReference>